<dbReference type="WBParaSite" id="SCUD_0000321101-mRNA-1">
    <property type="protein sequence ID" value="SCUD_0000321101-mRNA-1"/>
    <property type="gene ID" value="SCUD_0000321101"/>
</dbReference>
<reference evidence="3" key="1">
    <citation type="submission" date="2016-06" db="UniProtKB">
        <authorList>
            <consortium name="WormBaseParasite"/>
        </authorList>
    </citation>
    <scope>IDENTIFICATION</scope>
</reference>
<dbReference type="AlphaFoldDB" id="A0A183JKI0"/>
<sequence>MIQNMKPEICICILSRCPTLLSSHTMLHCLYINSLRTLMKRSASTTKHFMTSVSEH</sequence>
<reference evidence="1 2" key="2">
    <citation type="submission" date="2018-11" db="EMBL/GenBank/DDBJ databases">
        <authorList>
            <consortium name="Pathogen Informatics"/>
        </authorList>
    </citation>
    <scope>NUCLEOTIDE SEQUENCE [LARGE SCALE GENOMIC DNA]</scope>
    <source>
        <strain evidence="1">Dakar</strain>
        <strain evidence="2">Dakar, Senegal</strain>
    </source>
</reference>
<organism evidence="3">
    <name type="scientific">Schistosoma curassoni</name>
    <dbReference type="NCBI Taxonomy" id="6186"/>
    <lineage>
        <taxon>Eukaryota</taxon>
        <taxon>Metazoa</taxon>
        <taxon>Spiralia</taxon>
        <taxon>Lophotrochozoa</taxon>
        <taxon>Platyhelminthes</taxon>
        <taxon>Trematoda</taxon>
        <taxon>Digenea</taxon>
        <taxon>Strigeidida</taxon>
        <taxon>Schistosomatoidea</taxon>
        <taxon>Schistosomatidae</taxon>
        <taxon>Schistosoma</taxon>
    </lineage>
</organism>
<evidence type="ECO:0000313" key="3">
    <source>
        <dbReference type="WBParaSite" id="SCUD_0000321101-mRNA-1"/>
    </source>
</evidence>
<dbReference type="EMBL" id="UZAK01003542">
    <property type="protein sequence ID" value="VDO80196.1"/>
    <property type="molecule type" value="Genomic_DNA"/>
</dbReference>
<proteinExistence type="predicted"/>
<evidence type="ECO:0000313" key="1">
    <source>
        <dbReference type="EMBL" id="VDO80196.1"/>
    </source>
</evidence>
<accession>A0A183JKI0</accession>
<name>A0A183JKI0_9TREM</name>
<gene>
    <name evidence="1" type="ORF">SCUD_LOCUS3211</name>
</gene>
<keyword evidence="2" id="KW-1185">Reference proteome</keyword>
<dbReference type="Proteomes" id="UP000279833">
    <property type="component" value="Unassembled WGS sequence"/>
</dbReference>
<evidence type="ECO:0000313" key="2">
    <source>
        <dbReference type="Proteomes" id="UP000279833"/>
    </source>
</evidence>
<protein>
    <submittedName>
        <fullName evidence="3">Ovule protein</fullName>
    </submittedName>
</protein>